<accession>A0A0R2BIL9</accession>
<evidence type="ECO:0008006" key="3">
    <source>
        <dbReference type="Google" id="ProtNLM"/>
    </source>
</evidence>
<organism evidence="1 2">
    <name type="scientific">Ligilactobacillus murinus DSM 20452 = NBRC 14221</name>
    <dbReference type="NCBI Taxonomy" id="1423772"/>
    <lineage>
        <taxon>Bacteria</taxon>
        <taxon>Bacillati</taxon>
        <taxon>Bacillota</taxon>
        <taxon>Bacilli</taxon>
        <taxon>Lactobacillales</taxon>
        <taxon>Lactobacillaceae</taxon>
        <taxon>Ligilactobacillus</taxon>
    </lineage>
</organism>
<evidence type="ECO:0000313" key="2">
    <source>
        <dbReference type="Proteomes" id="UP000051612"/>
    </source>
</evidence>
<sequence>MLEMYLFINPLGAKCYEAEQNILKLAEESSQKFQIRFIPLLNLQSVTKVMSVMNVSGDTLQLRNKVSQILYNAVLDYKAALFQGRKRGHNFLLNVQRQLYVEHKKYSEEVVMRAAKESKLDLAMFEHDRRSKLAVESFREDQRLAAEMNVNTPPSMVVYNLDYLECAVSVENCTSLSSLEELIFGNAAKEFICTKNELHPTYHQLSLKK</sequence>
<comment type="caution">
    <text evidence="1">The sequence shown here is derived from an EMBL/GenBank/DDBJ whole genome shotgun (WGS) entry which is preliminary data.</text>
</comment>
<proteinExistence type="predicted"/>
<name>A0A0R2BIL9_9LACO</name>
<dbReference type="Gene3D" id="3.40.30.10">
    <property type="entry name" value="Glutaredoxin"/>
    <property type="match status" value="1"/>
</dbReference>
<dbReference type="AlphaFoldDB" id="A0A0R2BIL9"/>
<evidence type="ECO:0000313" key="1">
    <source>
        <dbReference type="EMBL" id="KRM77492.1"/>
    </source>
</evidence>
<dbReference type="Pfam" id="PF13743">
    <property type="entry name" value="Thioredoxin_5"/>
    <property type="match status" value="1"/>
</dbReference>
<protein>
    <recommendedName>
        <fullName evidence="3">Dithiol-disulfide isomerase</fullName>
    </recommendedName>
</protein>
<dbReference type="Proteomes" id="UP000051612">
    <property type="component" value="Unassembled WGS sequence"/>
</dbReference>
<dbReference type="EMBL" id="AYYN01000017">
    <property type="protein sequence ID" value="KRM77492.1"/>
    <property type="molecule type" value="Genomic_DNA"/>
</dbReference>
<dbReference type="PATRIC" id="fig|1423772.3.peg.714"/>
<gene>
    <name evidence="1" type="ORF">FC48_GL000652</name>
</gene>
<dbReference type="RefSeq" id="WP_004048225.1">
    <property type="nucleotide sequence ID" value="NZ_AYYN01000017.1"/>
</dbReference>
<dbReference type="InterPro" id="IPR036249">
    <property type="entry name" value="Thioredoxin-like_sf"/>
</dbReference>
<dbReference type="SUPFAM" id="SSF52833">
    <property type="entry name" value="Thioredoxin-like"/>
    <property type="match status" value="1"/>
</dbReference>
<reference evidence="1 2" key="1">
    <citation type="journal article" date="2015" name="Genome Announc.">
        <title>Expanding the biotechnology potential of lactobacilli through comparative genomics of 213 strains and associated genera.</title>
        <authorList>
            <person name="Sun Z."/>
            <person name="Harris H.M."/>
            <person name="McCann A."/>
            <person name="Guo C."/>
            <person name="Argimon S."/>
            <person name="Zhang W."/>
            <person name="Yang X."/>
            <person name="Jeffery I.B."/>
            <person name="Cooney J.C."/>
            <person name="Kagawa T.F."/>
            <person name="Liu W."/>
            <person name="Song Y."/>
            <person name="Salvetti E."/>
            <person name="Wrobel A."/>
            <person name="Rasinkangas P."/>
            <person name="Parkhill J."/>
            <person name="Rea M.C."/>
            <person name="O'Sullivan O."/>
            <person name="Ritari J."/>
            <person name="Douillard F.P."/>
            <person name="Paul Ross R."/>
            <person name="Yang R."/>
            <person name="Briner A.E."/>
            <person name="Felis G.E."/>
            <person name="de Vos W.M."/>
            <person name="Barrangou R."/>
            <person name="Klaenhammer T.R."/>
            <person name="Caufield P.W."/>
            <person name="Cui Y."/>
            <person name="Zhang H."/>
            <person name="O'Toole P.W."/>
        </authorList>
    </citation>
    <scope>NUCLEOTIDE SEQUENCE [LARGE SCALE GENOMIC DNA]</scope>
    <source>
        <strain evidence="1 2">DSM 20452</strain>
    </source>
</reference>